<evidence type="ECO:0000256" key="3">
    <source>
        <dbReference type="ARBA" id="ARBA00022833"/>
    </source>
</evidence>
<feature type="compositionally biased region" description="Basic and acidic residues" evidence="5">
    <location>
        <begin position="320"/>
        <end position="330"/>
    </location>
</feature>
<organism evidence="7 8">
    <name type="scientific">Hypothenemus hampei</name>
    <name type="common">Coffee berry borer</name>
    <dbReference type="NCBI Taxonomy" id="57062"/>
    <lineage>
        <taxon>Eukaryota</taxon>
        <taxon>Metazoa</taxon>
        <taxon>Ecdysozoa</taxon>
        <taxon>Arthropoda</taxon>
        <taxon>Hexapoda</taxon>
        <taxon>Insecta</taxon>
        <taxon>Pterygota</taxon>
        <taxon>Neoptera</taxon>
        <taxon>Endopterygota</taxon>
        <taxon>Coleoptera</taxon>
        <taxon>Polyphaga</taxon>
        <taxon>Cucujiformia</taxon>
        <taxon>Curculionidae</taxon>
        <taxon>Scolytinae</taxon>
        <taxon>Hypothenemus</taxon>
    </lineage>
</organism>
<feature type="region of interest" description="Disordered" evidence="5">
    <location>
        <begin position="253"/>
        <end position="278"/>
    </location>
</feature>
<feature type="compositionally biased region" description="Polar residues" evidence="5">
    <location>
        <begin position="133"/>
        <end position="149"/>
    </location>
</feature>
<evidence type="ECO:0000256" key="5">
    <source>
        <dbReference type="SAM" id="MobiDB-lite"/>
    </source>
</evidence>
<comment type="caution">
    <text evidence="7">The sequence shown here is derived from an EMBL/GenBank/DDBJ whole genome shotgun (WGS) entry which is preliminary data.</text>
</comment>
<dbReference type="Pfam" id="PF07535">
    <property type="entry name" value="zf-DBF"/>
    <property type="match status" value="1"/>
</dbReference>
<keyword evidence="8" id="KW-1185">Reference proteome</keyword>
<dbReference type="Gene3D" id="6.10.250.3410">
    <property type="entry name" value="DBF zinc finger"/>
    <property type="match status" value="1"/>
</dbReference>
<keyword evidence="1" id="KW-0479">Metal-binding</keyword>
<keyword evidence="2 4" id="KW-0863">Zinc-finger</keyword>
<feature type="region of interest" description="Disordered" evidence="5">
    <location>
        <begin position="833"/>
        <end position="854"/>
    </location>
</feature>
<evidence type="ECO:0000256" key="1">
    <source>
        <dbReference type="ARBA" id="ARBA00022723"/>
    </source>
</evidence>
<feature type="compositionally biased region" description="Low complexity" evidence="5">
    <location>
        <begin position="16"/>
        <end position="29"/>
    </location>
</feature>
<accession>A0ABD1EK00</accession>
<feature type="region of interest" description="Disordered" evidence="5">
    <location>
        <begin position="123"/>
        <end position="165"/>
    </location>
</feature>
<feature type="compositionally biased region" description="Basic and acidic residues" evidence="5">
    <location>
        <begin position="758"/>
        <end position="768"/>
    </location>
</feature>
<feature type="compositionally biased region" description="Polar residues" evidence="5">
    <location>
        <begin position="571"/>
        <end position="594"/>
    </location>
</feature>
<dbReference type="EMBL" id="JBDJPC010000007">
    <property type="protein sequence ID" value="KAL1494827.1"/>
    <property type="molecule type" value="Genomic_DNA"/>
</dbReference>
<evidence type="ECO:0000259" key="6">
    <source>
        <dbReference type="PROSITE" id="PS51265"/>
    </source>
</evidence>
<feature type="region of interest" description="Disordered" evidence="5">
    <location>
        <begin position="737"/>
        <end position="799"/>
    </location>
</feature>
<dbReference type="Proteomes" id="UP001566132">
    <property type="component" value="Unassembled WGS sequence"/>
</dbReference>
<sequence>MLEGRTRKLDRAVKHPNNSIPSPLNPSENGNRRSPNEDNIMTRKPIRIRRPRIPILQSGYCAICNLPYNSVEDHVQSKKHQKLIGEDANYIALNGYIHADVGIESLLSLTGIDAIGFEEFSPKTKRKNMPKTRASSVVSDIVKSNSQSQDQDKGHRLRSRKNIKYMSPSLEDDSFQEKLDLEPVRLEYKEYRELRSSTRALAKLTQCASKDDNEPEVWESGRPKRACIRRQKPISTDERLGNDSKPFYKVEVLSNKLRSSDKERSPPKSKESKANNDSEKELIVKFKKLRNSELVQLNNEATNFLFPKRCDQTEDDDENEQKCIKEERGSSENNTEAHSMDQTDSELKPPDKFKVEDEASMDSTASSEGKKKKKKRRTQVEAFILDNQKYYKFETPSSRLRYHGSYLAPVAPKPNGDLMKAEPKEEKKDINRLRVNLDEFTFSFETVPEHEKWYQTFRRQDQFQERYDFSENYHWNDFVLPHKIPHLKPLDPRVCYQAYKELKQAICSAIADSKSEETCREVAPISCELSEEVLPTDEAESSVEPTTSDDCSKLSGLSSGSAATAEEIKEITSNVQNPSKRQPEPTLSPSSSRNRNARKSPRQHASTLAILSSLVHQRKRRCRNAGTTSEPGILQVIPEEPPVISPEKPVVQPKIVTSQKQRKKKVDYFALAAKIDEELGAGLDFDIEDFQPTTDPDVSFLHSKLSLTDIMKMYEDSKAQETERSCKKFFNGSVVRKPGKRKKNLTGWPNKVKKRKAKESISNEGNHESEEDGDSDSIIEPTDGQTDDIEDRENNENRVENNSEIRDILQPFVYVKKLDNCEVRVKKVILRSQKKRTQRRRRRLPSSAKPSRALRKCKNRWIRDR</sequence>
<feature type="region of interest" description="Disordered" evidence="5">
    <location>
        <begin position="310"/>
        <end position="377"/>
    </location>
</feature>
<proteinExistence type="predicted"/>
<evidence type="ECO:0000313" key="7">
    <source>
        <dbReference type="EMBL" id="KAL1494827.1"/>
    </source>
</evidence>
<dbReference type="InterPro" id="IPR038545">
    <property type="entry name" value="Znf_DBF_sf"/>
</dbReference>
<feature type="compositionally biased region" description="Acidic residues" evidence="5">
    <location>
        <begin position="531"/>
        <end position="541"/>
    </location>
</feature>
<reference evidence="7 8" key="1">
    <citation type="submission" date="2024-05" db="EMBL/GenBank/DDBJ databases">
        <title>Genetic variation in Jamaican populations of the coffee berry borer (Hypothenemus hampei).</title>
        <authorList>
            <person name="Errbii M."/>
            <person name="Myrie A."/>
        </authorList>
    </citation>
    <scope>NUCLEOTIDE SEQUENCE [LARGE SCALE GENOMIC DNA]</scope>
    <source>
        <strain evidence="7">JA-Hopewell-2020-01-JO</strain>
        <tissue evidence="7">Whole body</tissue>
    </source>
</reference>
<evidence type="ECO:0000256" key="4">
    <source>
        <dbReference type="PROSITE-ProRule" id="PRU00600"/>
    </source>
</evidence>
<keyword evidence="3" id="KW-0862">Zinc</keyword>
<gene>
    <name evidence="7" type="ORF">ABEB36_010355</name>
</gene>
<dbReference type="GO" id="GO:0008270">
    <property type="term" value="F:zinc ion binding"/>
    <property type="evidence" value="ECO:0007669"/>
    <property type="project" value="UniProtKB-KW"/>
</dbReference>
<evidence type="ECO:0000313" key="8">
    <source>
        <dbReference type="Proteomes" id="UP001566132"/>
    </source>
</evidence>
<feature type="region of interest" description="Disordered" evidence="5">
    <location>
        <begin position="1"/>
        <end position="43"/>
    </location>
</feature>
<feature type="compositionally biased region" description="Basic residues" evidence="5">
    <location>
        <begin position="833"/>
        <end position="844"/>
    </location>
</feature>
<dbReference type="InterPro" id="IPR006572">
    <property type="entry name" value="Znf_DBF"/>
</dbReference>
<protein>
    <recommendedName>
        <fullName evidence="6">DBF4-type domain-containing protein</fullName>
    </recommendedName>
</protein>
<dbReference type="PROSITE" id="PS51265">
    <property type="entry name" value="ZF_DBF4"/>
    <property type="match status" value="1"/>
</dbReference>
<name>A0ABD1EK00_HYPHA</name>
<feature type="compositionally biased region" description="Basic and acidic residues" evidence="5">
    <location>
        <begin position="338"/>
        <end position="357"/>
    </location>
</feature>
<feature type="region of interest" description="Disordered" evidence="5">
    <location>
        <begin position="531"/>
        <end position="609"/>
    </location>
</feature>
<evidence type="ECO:0000256" key="2">
    <source>
        <dbReference type="ARBA" id="ARBA00022771"/>
    </source>
</evidence>
<feature type="compositionally biased region" description="Basic and acidic residues" evidence="5">
    <location>
        <begin position="258"/>
        <end position="278"/>
    </location>
</feature>
<feature type="domain" description="DBF4-type" evidence="6">
    <location>
        <begin position="54"/>
        <end position="103"/>
    </location>
</feature>
<dbReference type="AlphaFoldDB" id="A0ABD1EK00"/>
<feature type="compositionally biased region" description="Basic and acidic residues" evidence="5">
    <location>
        <begin position="1"/>
        <end position="13"/>
    </location>
</feature>